<comment type="caution">
    <text evidence="2">The sequence shown here is derived from an EMBL/GenBank/DDBJ whole genome shotgun (WGS) entry which is preliminary data.</text>
</comment>
<name>A0A1C7MVN8_9FUNG</name>
<feature type="region of interest" description="Disordered" evidence="1">
    <location>
        <begin position="63"/>
        <end position="88"/>
    </location>
</feature>
<keyword evidence="3" id="KW-1185">Reference proteome</keyword>
<dbReference type="EMBL" id="LUGH01001694">
    <property type="protein sequence ID" value="OBZ80828.1"/>
    <property type="molecule type" value="Genomic_DNA"/>
</dbReference>
<dbReference type="OrthoDB" id="2302049at2759"/>
<dbReference type="Proteomes" id="UP000093000">
    <property type="component" value="Unassembled WGS sequence"/>
</dbReference>
<dbReference type="AlphaFoldDB" id="A0A1C7MVN8"/>
<reference evidence="2 3" key="1">
    <citation type="submission" date="2016-03" db="EMBL/GenBank/DDBJ databases">
        <title>Choanephora cucurbitarum.</title>
        <authorList>
            <person name="Min B."/>
            <person name="Park H."/>
            <person name="Park J.-H."/>
            <person name="Shin H.-D."/>
            <person name="Choi I.-G."/>
        </authorList>
    </citation>
    <scope>NUCLEOTIDE SEQUENCE [LARGE SCALE GENOMIC DNA]</scope>
    <source>
        <strain evidence="2 3">KUS-F28377</strain>
    </source>
</reference>
<dbReference type="InParanoid" id="A0A1C7MVN8"/>
<proteinExistence type="predicted"/>
<organism evidence="2 3">
    <name type="scientific">Choanephora cucurbitarum</name>
    <dbReference type="NCBI Taxonomy" id="101091"/>
    <lineage>
        <taxon>Eukaryota</taxon>
        <taxon>Fungi</taxon>
        <taxon>Fungi incertae sedis</taxon>
        <taxon>Mucoromycota</taxon>
        <taxon>Mucoromycotina</taxon>
        <taxon>Mucoromycetes</taxon>
        <taxon>Mucorales</taxon>
        <taxon>Mucorineae</taxon>
        <taxon>Choanephoraceae</taxon>
        <taxon>Choanephoroideae</taxon>
        <taxon>Choanephora</taxon>
    </lineage>
</organism>
<gene>
    <name evidence="2" type="ORF">A0J61_11123</name>
</gene>
<evidence type="ECO:0000313" key="3">
    <source>
        <dbReference type="Proteomes" id="UP000093000"/>
    </source>
</evidence>
<feature type="compositionally biased region" description="Basic residues" evidence="1">
    <location>
        <begin position="66"/>
        <end position="79"/>
    </location>
</feature>
<accession>A0A1C7MVN8</accession>
<protein>
    <submittedName>
        <fullName evidence="2">Uncharacterized protein</fullName>
    </submittedName>
</protein>
<evidence type="ECO:0000256" key="1">
    <source>
        <dbReference type="SAM" id="MobiDB-lite"/>
    </source>
</evidence>
<feature type="non-terminal residue" evidence="2">
    <location>
        <position position="1"/>
    </location>
</feature>
<sequence length="88" mass="10379">VLKRRIHTYEKHKHRLEANYGTIKECKAVLISEMISDQEDEYDADNDECDKFFDELDNIRNNNSKAKNRHFKPIKKGSRTLKTSHSAN</sequence>
<evidence type="ECO:0000313" key="2">
    <source>
        <dbReference type="EMBL" id="OBZ80828.1"/>
    </source>
</evidence>